<feature type="compositionally biased region" description="Low complexity" evidence="1">
    <location>
        <begin position="323"/>
        <end position="335"/>
    </location>
</feature>
<dbReference type="Proteomes" id="UP000326202">
    <property type="component" value="Chromosome"/>
</dbReference>
<dbReference type="RefSeq" id="WP_151175604.1">
    <property type="nucleotide sequence ID" value="NZ_CP042906.1"/>
</dbReference>
<name>A0A5J6MCN6_9PROT</name>
<evidence type="ECO:0000256" key="1">
    <source>
        <dbReference type="SAM" id="MobiDB-lite"/>
    </source>
</evidence>
<dbReference type="EMBL" id="CP042906">
    <property type="protein sequence ID" value="QEX15118.1"/>
    <property type="molecule type" value="Genomic_DNA"/>
</dbReference>
<accession>A0A5J6MCN6</accession>
<keyword evidence="3" id="KW-1185">Reference proteome</keyword>
<proteinExistence type="predicted"/>
<reference evidence="2 3" key="1">
    <citation type="submission" date="2019-08" db="EMBL/GenBank/DDBJ databases">
        <title>Hyperibacter terrae gen. nov., sp. nov. and Hyperibacter viscosus sp. nov., two new members in the family Rhodospirillaceae isolated from the rhizosphere of Hypericum perforatum.</title>
        <authorList>
            <person name="Noviana Z."/>
        </authorList>
    </citation>
    <scope>NUCLEOTIDE SEQUENCE [LARGE SCALE GENOMIC DNA]</scope>
    <source>
        <strain evidence="2 3">R5913</strain>
    </source>
</reference>
<feature type="region of interest" description="Disordered" evidence="1">
    <location>
        <begin position="304"/>
        <end position="383"/>
    </location>
</feature>
<dbReference type="OrthoDB" id="9819598at2"/>
<evidence type="ECO:0008006" key="4">
    <source>
        <dbReference type="Google" id="ProtNLM"/>
    </source>
</evidence>
<dbReference type="AlphaFoldDB" id="A0A5J6MCN6"/>
<protein>
    <recommendedName>
        <fullName evidence="4">Tetratricopeptide repeat protein</fullName>
    </recommendedName>
</protein>
<gene>
    <name evidence="2" type="ORF">FRZ44_03980</name>
</gene>
<dbReference type="KEGG" id="htq:FRZ44_03980"/>
<sequence>MSVLKFSRGTVIAFKAMEQYSRAQNRLARQEIRKVLAKNPTPQDYAVAARIYTEDWRNGWFDGFEDGLSPIGNSKQFAKMAQRAGAQDWYVQWKFAYAMKFRARWKGWGEMGLADAAYQRSIDLLEKVCGLPKGGNAVERGHYLDVLIDRAESWIYQGWADGAAAEIARAMALYSNEKDHAKKPALEPWYYWAFAFALHQQDRHVEACNTLEPLLGAKDANNDIRLLLALSYARRAQNGEAGMKQKAADTIAEFHKRRDAMSMGIAADKEPRWTVQLELGCGAFLPGSPGEAHWTESLRLVLEEGKPPADPNQGPKLGRGAGKKASAAAPTPVARKPAKKKPAAKAPKAKKAGAKKVVKKKSAARKPARKAAKKKAARKSSRR</sequence>
<evidence type="ECO:0000313" key="3">
    <source>
        <dbReference type="Proteomes" id="UP000326202"/>
    </source>
</evidence>
<evidence type="ECO:0000313" key="2">
    <source>
        <dbReference type="EMBL" id="QEX15118.1"/>
    </source>
</evidence>
<organism evidence="2 3">
    <name type="scientific">Hypericibacter terrae</name>
    <dbReference type="NCBI Taxonomy" id="2602015"/>
    <lineage>
        <taxon>Bacteria</taxon>
        <taxon>Pseudomonadati</taxon>
        <taxon>Pseudomonadota</taxon>
        <taxon>Alphaproteobacteria</taxon>
        <taxon>Rhodospirillales</taxon>
        <taxon>Dongiaceae</taxon>
        <taxon>Hypericibacter</taxon>
    </lineage>
</organism>
<feature type="compositionally biased region" description="Basic residues" evidence="1">
    <location>
        <begin position="336"/>
        <end position="383"/>
    </location>
</feature>